<evidence type="ECO:0000313" key="1">
    <source>
        <dbReference type="EMBL" id="TMS15173.1"/>
    </source>
</evidence>
<sequence length="549" mass="60151">MASPKTLREWCLLTCACYPNVEIKNMSTSFRDGLAFCAIIHRHRPDLIDFISLSKDNVYQNNKLAFDTAEIKLGIPALLDPKDMVSTKAGLASLRSSHVTVLNNNTKAKAPDGLKFHKSLTDLETSKDLMSNTKPRTVCNLCFKPVHLIQRHLIDGRVYHRRCFRCKVCHNTLLAGSYTKGSDAGSLICSHHVTDSKNTPADFNQQIRSAANQPRCTSQTGYFSLGGLAITSIPLYTKQTESQDRLVCRIADMEGDEKEECNRENRDCTVKQESKVKNPEPPTPSVADRTVGGAENAGQAASLADGEVQQEVAETQELAKLSSSCAQVTEGSSQPDSAPRRMSDSSAVPRPASRNKTSQTTSSSPAAGKRSPSTTHIQTRESLQVKTKHPWLTIIHPGPWTQLPPAAAPVPIARSKSVSNLQTSWCRPKVPGPNPFAEDVDEETHEEDTKPEPADQTDPSVALILLGNLACKENPFDRKPGMSKSKAAPSEQAPAPGHGFPLIKRKVRTDQDISTEDLQAQMNELDKHLAALEQRGVELERNLRDLKNG</sequence>
<dbReference type="EMBL" id="CM011682">
    <property type="protein sequence ID" value="TMS15173.1"/>
    <property type="molecule type" value="Genomic_DNA"/>
</dbReference>
<comment type="caution">
    <text evidence="1">The sequence shown here is derived from an EMBL/GenBank/DDBJ whole genome shotgun (WGS) entry which is preliminary data.</text>
</comment>
<evidence type="ECO:0000313" key="2">
    <source>
        <dbReference type="Proteomes" id="UP000793456"/>
    </source>
</evidence>
<reference evidence="1" key="1">
    <citation type="submission" date="2018-11" db="EMBL/GenBank/DDBJ databases">
        <title>The sequence and de novo assembly of Larimichthys crocea genome using PacBio and Hi-C technologies.</title>
        <authorList>
            <person name="Xu P."/>
            <person name="Chen B."/>
            <person name="Zhou Z."/>
            <person name="Ke Q."/>
            <person name="Wu Y."/>
            <person name="Bai H."/>
            <person name="Pu F."/>
        </authorList>
    </citation>
    <scope>NUCLEOTIDE SEQUENCE</scope>
    <source>
        <tissue evidence="1">Muscle</tissue>
    </source>
</reference>
<keyword evidence="2" id="KW-1185">Reference proteome</keyword>
<name>A0ACD3R8Z7_LARCR</name>
<dbReference type="Proteomes" id="UP000793456">
    <property type="component" value="Chromosome IX"/>
</dbReference>
<organism evidence="1 2">
    <name type="scientific">Larimichthys crocea</name>
    <name type="common">Large yellow croaker</name>
    <name type="synonym">Pseudosciaena crocea</name>
    <dbReference type="NCBI Taxonomy" id="215358"/>
    <lineage>
        <taxon>Eukaryota</taxon>
        <taxon>Metazoa</taxon>
        <taxon>Chordata</taxon>
        <taxon>Craniata</taxon>
        <taxon>Vertebrata</taxon>
        <taxon>Euteleostomi</taxon>
        <taxon>Actinopterygii</taxon>
        <taxon>Neopterygii</taxon>
        <taxon>Teleostei</taxon>
        <taxon>Neoteleostei</taxon>
        <taxon>Acanthomorphata</taxon>
        <taxon>Eupercaria</taxon>
        <taxon>Sciaenidae</taxon>
        <taxon>Larimichthys</taxon>
    </lineage>
</organism>
<protein>
    <submittedName>
        <fullName evidence="1">Uncharacterized protein</fullName>
    </submittedName>
</protein>
<proteinExistence type="predicted"/>
<accession>A0ACD3R8Z7</accession>
<gene>
    <name evidence="1" type="ORF">E3U43_021635</name>
</gene>